<dbReference type="Proteomes" id="UP000245910">
    <property type="component" value="Chromosome III"/>
</dbReference>
<accession>A0A2L2TPF5</accession>
<sequence length="81" mass="9082">MDTSIAPDSARVSVVLQNEQVFTKHVEHAVGSRSNPLSDVKLKEKFNNGCKSVGMHDAEVVSYECWGLETVDDIWQLTKYL</sequence>
<evidence type="ECO:0000313" key="1">
    <source>
        <dbReference type="EMBL" id="CEI70393.1"/>
    </source>
</evidence>
<protein>
    <submittedName>
        <fullName evidence="1">Uncharacterized protein</fullName>
    </submittedName>
</protein>
<keyword evidence="2" id="KW-1185">Reference proteome</keyword>
<dbReference type="EMBL" id="LN649231">
    <property type="protein sequence ID" value="CEI70393.1"/>
    <property type="molecule type" value="Genomic_DNA"/>
</dbReference>
<name>A0A2L2TPF5_9HYPO</name>
<dbReference type="STRING" id="56646.A0A2L2TPF5"/>
<reference evidence="2" key="1">
    <citation type="submission" date="2014-10" db="EMBL/GenBank/DDBJ databases">
        <authorList>
            <person name="King R."/>
        </authorList>
    </citation>
    <scope>NUCLEOTIDE SEQUENCE [LARGE SCALE GENOMIC DNA]</scope>
    <source>
        <strain evidence="2">A3/5</strain>
    </source>
</reference>
<dbReference type="AlphaFoldDB" id="A0A2L2TPF5"/>
<organism evidence="1 2">
    <name type="scientific">Fusarium venenatum</name>
    <dbReference type="NCBI Taxonomy" id="56646"/>
    <lineage>
        <taxon>Eukaryota</taxon>
        <taxon>Fungi</taxon>
        <taxon>Dikarya</taxon>
        <taxon>Ascomycota</taxon>
        <taxon>Pezizomycotina</taxon>
        <taxon>Sordariomycetes</taxon>
        <taxon>Hypocreomycetidae</taxon>
        <taxon>Hypocreales</taxon>
        <taxon>Nectriaceae</taxon>
        <taxon>Fusarium</taxon>
    </lineage>
</organism>
<proteinExistence type="predicted"/>
<evidence type="ECO:0000313" key="2">
    <source>
        <dbReference type="Proteomes" id="UP000245910"/>
    </source>
</evidence>